<sequence>MGTARLLLASAAAIGMLASAAVAEDNMNGMITKIDRLNSTISIQQVQGGTVGANGGATGPVQEFKAKDAGMLESVHAGDRVSFSTEANGSRTITKLQKAK</sequence>
<name>A0ABQ6B5B2_9BRAD</name>
<accession>A0ABQ6B5B2</accession>
<feature type="signal peptide" evidence="1">
    <location>
        <begin position="1"/>
        <end position="23"/>
    </location>
</feature>
<protein>
    <recommendedName>
        <fullName evidence="4">Copper-binding protein</fullName>
    </recommendedName>
</protein>
<reference evidence="3" key="1">
    <citation type="journal article" date="2019" name="Int. J. Syst. Evol. Microbiol.">
        <title>The Global Catalogue of Microorganisms (GCM) 10K type strain sequencing project: providing services to taxonomists for standard genome sequencing and annotation.</title>
        <authorList>
            <consortium name="The Broad Institute Genomics Platform"/>
            <consortium name="The Broad Institute Genome Sequencing Center for Infectious Disease"/>
            <person name="Wu L."/>
            <person name="Ma J."/>
        </authorList>
    </citation>
    <scope>NUCLEOTIDE SEQUENCE [LARGE SCALE GENOMIC DNA]</scope>
    <source>
        <strain evidence="3">NBRC 102520</strain>
    </source>
</reference>
<organism evidence="2 3">
    <name type="scientific">Bradyrhizobium iriomotense</name>
    <dbReference type="NCBI Taxonomy" id="441950"/>
    <lineage>
        <taxon>Bacteria</taxon>
        <taxon>Pseudomonadati</taxon>
        <taxon>Pseudomonadota</taxon>
        <taxon>Alphaproteobacteria</taxon>
        <taxon>Hyphomicrobiales</taxon>
        <taxon>Nitrobacteraceae</taxon>
        <taxon>Bradyrhizobium</taxon>
    </lineage>
</organism>
<keyword evidence="1" id="KW-0732">Signal</keyword>
<dbReference type="Proteomes" id="UP001156905">
    <property type="component" value="Unassembled WGS sequence"/>
</dbReference>
<gene>
    <name evidence="2" type="ORF">GCM10007857_62680</name>
</gene>
<dbReference type="Gene3D" id="2.40.50.320">
    <property type="entry name" value="Copper binding periplasmic protein CusF"/>
    <property type="match status" value="1"/>
</dbReference>
<feature type="chain" id="PRO_5045871590" description="Copper-binding protein" evidence="1">
    <location>
        <begin position="24"/>
        <end position="100"/>
    </location>
</feature>
<keyword evidence="3" id="KW-1185">Reference proteome</keyword>
<dbReference type="InterPro" id="IPR021647">
    <property type="entry name" value="CusF_Ec"/>
</dbReference>
<evidence type="ECO:0000256" key="1">
    <source>
        <dbReference type="SAM" id="SignalP"/>
    </source>
</evidence>
<dbReference type="RefSeq" id="WP_284271767.1">
    <property type="nucleotide sequence ID" value="NZ_BSOW01000026.1"/>
</dbReference>
<evidence type="ECO:0000313" key="3">
    <source>
        <dbReference type="Proteomes" id="UP001156905"/>
    </source>
</evidence>
<comment type="caution">
    <text evidence="2">The sequence shown here is derived from an EMBL/GenBank/DDBJ whole genome shotgun (WGS) entry which is preliminary data.</text>
</comment>
<evidence type="ECO:0000313" key="2">
    <source>
        <dbReference type="EMBL" id="GLR89555.1"/>
    </source>
</evidence>
<proteinExistence type="predicted"/>
<dbReference type="Pfam" id="PF11604">
    <property type="entry name" value="CusF_Ec"/>
    <property type="match status" value="1"/>
</dbReference>
<dbReference type="InterPro" id="IPR042230">
    <property type="entry name" value="CusF_sf"/>
</dbReference>
<dbReference type="EMBL" id="BSOW01000026">
    <property type="protein sequence ID" value="GLR89555.1"/>
    <property type="molecule type" value="Genomic_DNA"/>
</dbReference>
<evidence type="ECO:0008006" key="4">
    <source>
        <dbReference type="Google" id="ProtNLM"/>
    </source>
</evidence>